<protein>
    <submittedName>
        <fullName evidence="1">Uncharacterized protein</fullName>
    </submittedName>
</protein>
<dbReference type="RefSeq" id="WP_200674197.1">
    <property type="nucleotide sequence ID" value="NZ_JAACYA010000002.1"/>
</dbReference>
<name>A0ABS1GIP1_9AQUI</name>
<reference evidence="1 2" key="1">
    <citation type="journal article" date="2021" name="Syst. Appl. Microbiol.">
        <title>Persephonella atlantica sp. nov.: How to adapt to physico-chemical gradients in high temperature hydrothermal habitats.</title>
        <authorList>
            <person name="Francois D.X."/>
            <person name="Godfroy A."/>
            <person name="Mathien C."/>
            <person name="Aube J."/>
            <person name="Cathalot C."/>
            <person name="Lesongeur F."/>
            <person name="L'Haridon S."/>
            <person name="Philippon X."/>
            <person name="Roussel E.G."/>
        </authorList>
    </citation>
    <scope>NUCLEOTIDE SEQUENCE [LARGE SCALE GENOMIC DNA]</scope>
    <source>
        <strain evidence="1 2">MO1340</strain>
    </source>
</reference>
<dbReference type="EMBL" id="JAACYA010000002">
    <property type="protein sequence ID" value="MBK3332784.1"/>
    <property type="molecule type" value="Genomic_DNA"/>
</dbReference>
<evidence type="ECO:0000313" key="2">
    <source>
        <dbReference type="Proteomes" id="UP000772812"/>
    </source>
</evidence>
<comment type="caution">
    <text evidence="1">The sequence shown here is derived from an EMBL/GenBank/DDBJ whole genome shotgun (WGS) entry which is preliminary data.</text>
</comment>
<keyword evidence="2" id="KW-1185">Reference proteome</keyword>
<organism evidence="1 2">
    <name type="scientific">Persephonella atlantica</name>
    <dbReference type="NCBI Taxonomy" id="2699429"/>
    <lineage>
        <taxon>Bacteria</taxon>
        <taxon>Pseudomonadati</taxon>
        <taxon>Aquificota</taxon>
        <taxon>Aquificia</taxon>
        <taxon>Aquificales</taxon>
        <taxon>Hydrogenothermaceae</taxon>
        <taxon>Persephonella</taxon>
    </lineage>
</organism>
<evidence type="ECO:0000313" key="1">
    <source>
        <dbReference type="EMBL" id="MBK3332784.1"/>
    </source>
</evidence>
<proteinExistence type="predicted"/>
<sequence>MPKVKVPLKEIAKLTKRLLEKNNIPYDEIKVSEGEKEDEVDYIIAVYTKKVLPFNKMMEIRRKLYDDLKEILEGGRFVVAYLPM</sequence>
<accession>A0ABS1GIP1</accession>
<gene>
    <name evidence="1" type="ORF">GWK41_06850</name>
</gene>
<dbReference type="Proteomes" id="UP000772812">
    <property type="component" value="Unassembled WGS sequence"/>
</dbReference>